<comment type="caution">
    <text evidence="2">The sequence shown here is derived from an EMBL/GenBank/DDBJ whole genome shotgun (WGS) entry which is preliminary data.</text>
</comment>
<keyword evidence="3" id="KW-1185">Reference proteome</keyword>
<feature type="compositionally biased region" description="Low complexity" evidence="1">
    <location>
        <begin position="91"/>
        <end position="107"/>
    </location>
</feature>
<proteinExistence type="predicted"/>
<evidence type="ECO:0000256" key="1">
    <source>
        <dbReference type="SAM" id="MobiDB-lite"/>
    </source>
</evidence>
<gene>
    <name evidence="2" type="ORF">BCR33DRAFT_62376</name>
</gene>
<name>A0A1Y2CMJ1_9FUNG</name>
<evidence type="ECO:0000313" key="2">
    <source>
        <dbReference type="EMBL" id="ORY48241.1"/>
    </source>
</evidence>
<accession>A0A1Y2CMJ1</accession>
<organism evidence="2 3">
    <name type="scientific">Rhizoclosmatium globosum</name>
    <dbReference type="NCBI Taxonomy" id="329046"/>
    <lineage>
        <taxon>Eukaryota</taxon>
        <taxon>Fungi</taxon>
        <taxon>Fungi incertae sedis</taxon>
        <taxon>Chytridiomycota</taxon>
        <taxon>Chytridiomycota incertae sedis</taxon>
        <taxon>Chytridiomycetes</taxon>
        <taxon>Chytridiales</taxon>
        <taxon>Chytriomycetaceae</taxon>
        <taxon>Rhizoclosmatium</taxon>
    </lineage>
</organism>
<sequence length="247" mass="27428">MINNKSDIKESPEKKAEAVETQLRVALVVGEEGLAQQMVAASAEGAVGAVGQNSGGSSASDLQQQQQQRQQPAVAPAVEENNSMNPSGTYPQQQQQQAMHSMSQQQPQYALHPIQMGMGMGMGMGMSMGMPPFIMHHPQFQMYPQPPVQPSPQQPHAFYPTGAPQMPYFIPHPSIKCFNIWLNLHRSNIISNYRHNRNYNSIITSTTATTNSRIKIIRTFLYKCIKSDDKQTEAHHLNSLREAVPAF</sequence>
<dbReference type="Proteomes" id="UP000193642">
    <property type="component" value="Unassembled WGS sequence"/>
</dbReference>
<feature type="compositionally biased region" description="Polar residues" evidence="1">
    <location>
        <begin position="80"/>
        <end position="90"/>
    </location>
</feature>
<dbReference type="AlphaFoldDB" id="A0A1Y2CMJ1"/>
<reference evidence="2 3" key="1">
    <citation type="submission" date="2016-07" db="EMBL/GenBank/DDBJ databases">
        <title>Pervasive Adenine N6-methylation of Active Genes in Fungi.</title>
        <authorList>
            <consortium name="DOE Joint Genome Institute"/>
            <person name="Mondo S.J."/>
            <person name="Dannebaum R.O."/>
            <person name="Kuo R.C."/>
            <person name="Labutti K."/>
            <person name="Haridas S."/>
            <person name="Kuo A."/>
            <person name="Salamov A."/>
            <person name="Ahrendt S.R."/>
            <person name="Lipzen A."/>
            <person name="Sullivan W."/>
            <person name="Andreopoulos W.B."/>
            <person name="Clum A."/>
            <person name="Lindquist E."/>
            <person name="Daum C."/>
            <person name="Ramamoorthy G.K."/>
            <person name="Gryganskyi A."/>
            <person name="Culley D."/>
            <person name="Magnuson J.K."/>
            <person name="James T.Y."/>
            <person name="O'Malley M.A."/>
            <person name="Stajich J.E."/>
            <person name="Spatafora J.W."/>
            <person name="Visel A."/>
            <person name="Grigoriev I.V."/>
        </authorList>
    </citation>
    <scope>NUCLEOTIDE SEQUENCE [LARGE SCALE GENOMIC DNA]</scope>
    <source>
        <strain evidence="2 3">JEL800</strain>
    </source>
</reference>
<dbReference type="EMBL" id="MCGO01000012">
    <property type="protein sequence ID" value="ORY48241.1"/>
    <property type="molecule type" value="Genomic_DNA"/>
</dbReference>
<protein>
    <submittedName>
        <fullName evidence="2">Uncharacterized protein</fullName>
    </submittedName>
</protein>
<evidence type="ECO:0000313" key="3">
    <source>
        <dbReference type="Proteomes" id="UP000193642"/>
    </source>
</evidence>
<feature type="region of interest" description="Disordered" evidence="1">
    <location>
        <begin position="48"/>
        <end position="107"/>
    </location>
</feature>